<dbReference type="Proteomes" id="UP000007801">
    <property type="component" value="Unassembled WGS sequence"/>
</dbReference>
<name>B3MUQ4_DROAN</name>
<evidence type="ECO:0000313" key="2">
    <source>
        <dbReference type="Proteomes" id="UP000007801"/>
    </source>
</evidence>
<dbReference type="InterPro" id="IPR017850">
    <property type="entry name" value="Alkaline_phosphatase_core_sf"/>
</dbReference>
<accession>B3MUQ4</accession>
<dbReference type="OrthoDB" id="413313at2759"/>
<dbReference type="GeneID" id="6505333"/>
<dbReference type="CDD" id="cd16021">
    <property type="entry name" value="ALP_like"/>
    <property type="match status" value="1"/>
</dbReference>
<dbReference type="InterPro" id="IPR004245">
    <property type="entry name" value="DUF229"/>
</dbReference>
<evidence type="ECO:0008006" key="3">
    <source>
        <dbReference type="Google" id="ProtNLM"/>
    </source>
</evidence>
<dbReference type="AlphaFoldDB" id="B3MUQ4"/>
<reference evidence="1 2" key="1">
    <citation type="journal article" date="2007" name="Nature">
        <title>Evolution of genes and genomes on the Drosophila phylogeny.</title>
        <authorList>
            <consortium name="Drosophila 12 Genomes Consortium"/>
            <person name="Clark A.G."/>
            <person name="Eisen M.B."/>
            <person name="Smith D.R."/>
            <person name="Bergman C.M."/>
            <person name="Oliver B."/>
            <person name="Markow T.A."/>
            <person name="Kaufman T.C."/>
            <person name="Kellis M."/>
            <person name="Gelbart W."/>
            <person name="Iyer V.N."/>
            <person name="Pollard D.A."/>
            <person name="Sackton T.B."/>
            <person name="Larracuente A.M."/>
            <person name="Singh N.D."/>
            <person name="Abad J.P."/>
            <person name="Abt D.N."/>
            <person name="Adryan B."/>
            <person name="Aguade M."/>
            <person name="Akashi H."/>
            <person name="Anderson W.W."/>
            <person name="Aquadro C.F."/>
            <person name="Ardell D.H."/>
            <person name="Arguello R."/>
            <person name="Artieri C.G."/>
            <person name="Barbash D.A."/>
            <person name="Barker D."/>
            <person name="Barsanti P."/>
            <person name="Batterham P."/>
            <person name="Batzoglou S."/>
            <person name="Begun D."/>
            <person name="Bhutkar A."/>
            <person name="Blanco E."/>
            <person name="Bosak S.A."/>
            <person name="Bradley R.K."/>
            <person name="Brand A.D."/>
            <person name="Brent M.R."/>
            <person name="Brooks A.N."/>
            <person name="Brown R.H."/>
            <person name="Butlin R.K."/>
            <person name="Caggese C."/>
            <person name="Calvi B.R."/>
            <person name="Bernardo de Carvalho A."/>
            <person name="Caspi A."/>
            <person name="Castrezana S."/>
            <person name="Celniker S.E."/>
            <person name="Chang J.L."/>
            <person name="Chapple C."/>
            <person name="Chatterji S."/>
            <person name="Chinwalla A."/>
            <person name="Civetta A."/>
            <person name="Clifton S.W."/>
            <person name="Comeron J.M."/>
            <person name="Costello J.C."/>
            <person name="Coyne J.A."/>
            <person name="Daub J."/>
            <person name="David R.G."/>
            <person name="Delcher A.L."/>
            <person name="Delehaunty K."/>
            <person name="Do C.B."/>
            <person name="Ebling H."/>
            <person name="Edwards K."/>
            <person name="Eickbush T."/>
            <person name="Evans J.D."/>
            <person name="Filipski A."/>
            <person name="Findeiss S."/>
            <person name="Freyhult E."/>
            <person name="Fulton L."/>
            <person name="Fulton R."/>
            <person name="Garcia A.C."/>
            <person name="Gardiner A."/>
            <person name="Garfield D.A."/>
            <person name="Garvin B.E."/>
            <person name="Gibson G."/>
            <person name="Gilbert D."/>
            <person name="Gnerre S."/>
            <person name="Godfrey J."/>
            <person name="Good R."/>
            <person name="Gotea V."/>
            <person name="Gravely B."/>
            <person name="Greenberg A.J."/>
            <person name="Griffiths-Jones S."/>
            <person name="Gross S."/>
            <person name="Guigo R."/>
            <person name="Gustafson E.A."/>
            <person name="Haerty W."/>
            <person name="Hahn M.W."/>
            <person name="Halligan D.L."/>
            <person name="Halpern A.L."/>
            <person name="Halter G.M."/>
            <person name="Han M.V."/>
            <person name="Heger A."/>
            <person name="Hillier L."/>
            <person name="Hinrichs A.S."/>
            <person name="Holmes I."/>
            <person name="Hoskins R.A."/>
            <person name="Hubisz M.J."/>
            <person name="Hultmark D."/>
            <person name="Huntley M.A."/>
            <person name="Jaffe D.B."/>
            <person name="Jagadeeshan S."/>
            <person name="Jeck W.R."/>
            <person name="Johnson J."/>
            <person name="Jones C.D."/>
            <person name="Jordan W.C."/>
            <person name="Karpen G.H."/>
            <person name="Kataoka E."/>
            <person name="Keightley P.D."/>
            <person name="Kheradpour P."/>
            <person name="Kirkness E.F."/>
            <person name="Koerich L.B."/>
            <person name="Kristiansen K."/>
            <person name="Kudrna D."/>
            <person name="Kulathinal R.J."/>
            <person name="Kumar S."/>
            <person name="Kwok R."/>
            <person name="Lander E."/>
            <person name="Langley C.H."/>
            <person name="Lapoint R."/>
            <person name="Lazzaro B.P."/>
            <person name="Lee S.J."/>
            <person name="Levesque L."/>
            <person name="Li R."/>
            <person name="Lin C.F."/>
            <person name="Lin M.F."/>
            <person name="Lindblad-Toh K."/>
            <person name="Llopart A."/>
            <person name="Long M."/>
            <person name="Low L."/>
            <person name="Lozovsky E."/>
            <person name="Lu J."/>
            <person name="Luo M."/>
            <person name="Machado C.A."/>
            <person name="Makalowski W."/>
            <person name="Marzo M."/>
            <person name="Matsuda M."/>
            <person name="Matzkin L."/>
            <person name="McAllister B."/>
            <person name="McBride C.S."/>
            <person name="McKernan B."/>
            <person name="McKernan K."/>
            <person name="Mendez-Lago M."/>
            <person name="Minx P."/>
            <person name="Mollenhauer M.U."/>
            <person name="Montooth K."/>
            <person name="Mount S.M."/>
            <person name="Mu X."/>
            <person name="Myers E."/>
            <person name="Negre B."/>
            <person name="Newfeld S."/>
            <person name="Nielsen R."/>
            <person name="Noor M.A."/>
            <person name="O'Grady P."/>
            <person name="Pachter L."/>
            <person name="Papaceit M."/>
            <person name="Parisi M.J."/>
            <person name="Parisi M."/>
            <person name="Parts L."/>
            <person name="Pedersen J.S."/>
            <person name="Pesole G."/>
            <person name="Phillippy A.M."/>
            <person name="Ponting C.P."/>
            <person name="Pop M."/>
            <person name="Porcelli D."/>
            <person name="Powell J.R."/>
            <person name="Prohaska S."/>
            <person name="Pruitt K."/>
            <person name="Puig M."/>
            <person name="Quesneville H."/>
            <person name="Ram K.R."/>
            <person name="Rand D."/>
            <person name="Rasmussen M.D."/>
            <person name="Reed L.K."/>
            <person name="Reenan R."/>
            <person name="Reily A."/>
            <person name="Remington K.A."/>
            <person name="Rieger T.T."/>
            <person name="Ritchie M.G."/>
            <person name="Robin C."/>
            <person name="Rogers Y.H."/>
            <person name="Rohde C."/>
            <person name="Rozas J."/>
            <person name="Rubenfield M.J."/>
            <person name="Ruiz A."/>
            <person name="Russo S."/>
            <person name="Salzberg S.L."/>
            <person name="Sanchez-Gracia A."/>
            <person name="Saranga D.J."/>
            <person name="Sato H."/>
            <person name="Schaeffer S.W."/>
            <person name="Schatz M.C."/>
            <person name="Schlenke T."/>
            <person name="Schwartz R."/>
            <person name="Segarra C."/>
            <person name="Singh R.S."/>
            <person name="Sirot L."/>
            <person name="Sirota M."/>
            <person name="Sisneros N.B."/>
            <person name="Smith C.D."/>
            <person name="Smith T.F."/>
            <person name="Spieth J."/>
            <person name="Stage D.E."/>
            <person name="Stark A."/>
            <person name="Stephan W."/>
            <person name="Strausberg R.L."/>
            <person name="Strempel S."/>
            <person name="Sturgill D."/>
            <person name="Sutton G."/>
            <person name="Sutton G.G."/>
            <person name="Tao W."/>
            <person name="Teichmann S."/>
            <person name="Tobari Y.N."/>
            <person name="Tomimura Y."/>
            <person name="Tsolas J.M."/>
            <person name="Valente V.L."/>
            <person name="Venter E."/>
            <person name="Venter J.C."/>
            <person name="Vicario S."/>
            <person name="Vieira F.G."/>
            <person name="Vilella A.J."/>
            <person name="Villasante A."/>
            <person name="Walenz B."/>
            <person name="Wang J."/>
            <person name="Wasserman M."/>
            <person name="Watts T."/>
            <person name="Wilson D."/>
            <person name="Wilson R.K."/>
            <person name="Wing R.A."/>
            <person name="Wolfner M.F."/>
            <person name="Wong A."/>
            <person name="Wong G.K."/>
            <person name="Wu C.I."/>
            <person name="Wu G."/>
            <person name="Yamamoto D."/>
            <person name="Yang H.P."/>
            <person name="Yang S.P."/>
            <person name="Yorke J.A."/>
            <person name="Yoshida K."/>
            <person name="Zdobnov E."/>
            <person name="Zhang P."/>
            <person name="Zhang Y."/>
            <person name="Zimin A.V."/>
            <person name="Baldwin J."/>
            <person name="Abdouelleil A."/>
            <person name="Abdulkadir J."/>
            <person name="Abebe A."/>
            <person name="Abera B."/>
            <person name="Abreu J."/>
            <person name="Acer S.C."/>
            <person name="Aftuck L."/>
            <person name="Alexander A."/>
            <person name="An P."/>
            <person name="Anderson E."/>
            <person name="Anderson S."/>
            <person name="Arachi H."/>
            <person name="Azer M."/>
            <person name="Bachantsang P."/>
            <person name="Barry A."/>
            <person name="Bayul T."/>
            <person name="Berlin A."/>
            <person name="Bessette D."/>
            <person name="Bloom T."/>
            <person name="Blye J."/>
            <person name="Boguslavskiy L."/>
            <person name="Bonnet C."/>
            <person name="Boukhgalter B."/>
            <person name="Bourzgui I."/>
            <person name="Brown A."/>
            <person name="Cahill P."/>
            <person name="Channer S."/>
            <person name="Cheshatsang Y."/>
            <person name="Chuda L."/>
            <person name="Citroen M."/>
            <person name="Collymore A."/>
            <person name="Cooke P."/>
            <person name="Costello M."/>
            <person name="D'Aco K."/>
            <person name="Daza R."/>
            <person name="De Haan G."/>
            <person name="DeGray S."/>
            <person name="DeMaso C."/>
            <person name="Dhargay N."/>
            <person name="Dooley K."/>
            <person name="Dooley E."/>
            <person name="Doricent M."/>
            <person name="Dorje P."/>
            <person name="Dorjee K."/>
            <person name="Dupes A."/>
            <person name="Elong R."/>
            <person name="Falk J."/>
            <person name="Farina A."/>
            <person name="Faro S."/>
            <person name="Ferguson D."/>
            <person name="Fisher S."/>
            <person name="Foley C.D."/>
            <person name="Franke A."/>
            <person name="Friedrich D."/>
            <person name="Gadbois L."/>
            <person name="Gearin G."/>
            <person name="Gearin C.R."/>
            <person name="Giannoukos G."/>
            <person name="Goode T."/>
            <person name="Graham J."/>
            <person name="Grandbois E."/>
            <person name="Grewal S."/>
            <person name="Gyaltsen K."/>
            <person name="Hafez N."/>
            <person name="Hagos B."/>
            <person name="Hall J."/>
            <person name="Henson C."/>
            <person name="Hollinger A."/>
            <person name="Honan T."/>
            <person name="Huard M.D."/>
            <person name="Hughes L."/>
            <person name="Hurhula B."/>
            <person name="Husby M.E."/>
            <person name="Kamat A."/>
            <person name="Kanga B."/>
            <person name="Kashin S."/>
            <person name="Khazanovich D."/>
            <person name="Kisner P."/>
            <person name="Lance K."/>
            <person name="Lara M."/>
            <person name="Lee W."/>
            <person name="Lennon N."/>
            <person name="Letendre F."/>
            <person name="LeVine R."/>
            <person name="Lipovsky A."/>
            <person name="Liu X."/>
            <person name="Liu J."/>
            <person name="Liu S."/>
            <person name="Lokyitsang T."/>
            <person name="Lokyitsang Y."/>
            <person name="Lubonja R."/>
            <person name="Lui A."/>
            <person name="MacDonald P."/>
            <person name="Magnisalis V."/>
            <person name="Maru K."/>
            <person name="Matthews C."/>
            <person name="McCusker W."/>
            <person name="McDonough S."/>
            <person name="Mehta T."/>
            <person name="Meldrim J."/>
            <person name="Meneus L."/>
            <person name="Mihai O."/>
            <person name="Mihalev A."/>
            <person name="Mihova T."/>
            <person name="Mittelman R."/>
            <person name="Mlenga V."/>
            <person name="Montmayeur A."/>
            <person name="Mulrain L."/>
            <person name="Navidi A."/>
            <person name="Naylor J."/>
            <person name="Negash T."/>
            <person name="Nguyen T."/>
            <person name="Nguyen N."/>
            <person name="Nicol R."/>
            <person name="Norbu C."/>
            <person name="Norbu N."/>
            <person name="Novod N."/>
            <person name="O'Neill B."/>
            <person name="Osman S."/>
            <person name="Markiewicz E."/>
            <person name="Oyono O.L."/>
            <person name="Patti C."/>
            <person name="Phunkhang P."/>
            <person name="Pierre F."/>
            <person name="Priest M."/>
            <person name="Raghuraman S."/>
            <person name="Rege F."/>
            <person name="Reyes R."/>
            <person name="Rise C."/>
            <person name="Rogov P."/>
            <person name="Ross K."/>
            <person name="Ryan E."/>
            <person name="Settipalli S."/>
            <person name="Shea T."/>
            <person name="Sherpa N."/>
            <person name="Shi L."/>
            <person name="Shih D."/>
            <person name="Sparrow T."/>
            <person name="Spaulding J."/>
            <person name="Stalker J."/>
            <person name="Stange-Thomann N."/>
            <person name="Stavropoulos S."/>
            <person name="Stone C."/>
            <person name="Strader C."/>
            <person name="Tesfaye S."/>
            <person name="Thomson T."/>
            <person name="Thoulutsang Y."/>
            <person name="Thoulutsang D."/>
            <person name="Topham K."/>
            <person name="Topping I."/>
            <person name="Tsamla T."/>
            <person name="Vassiliev H."/>
            <person name="Vo A."/>
            <person name="Wangchuk T."/>
            <person name="Wangdi T."/>
            <person name="Weiand M."/>
            <person name="Wilkinson J."/>
            <person name="Wilson A."/>
            <person name="Yadav S."/>
            <person name="Young G."/>
            <person name="Yu Q."/>
            <person name="Zembek L."/>
            <person name="Zhong D."/>
            <person name="Zimmer A."/>
            <person name="Zwirko Z."/>
            <person name="Jaffe D.B."/>
            <person name="Alvarez P."/>
            <person name="Brockman W."/>
            <person name="Butler J."/>
            <person name="Chin C."/>
            <person name="Gnerre S."/>
            <person name="Grabherr M."/>
            <person name="Kleber M."/>
            <person name="Mauceli E."/>
            <person name="MacCallum I."/>
        </authorList>
    </citation>
    <scope>NUCLEOTIDE SEQUENCE [LARGE SCALE GENOMIC DNA]</scope>
    <source>
        <strain evidence="2">Tucson 14024-0371.13</strain>
    </source>
</reference>
<protein>
    <recommendedName>
        <fullName evidence="3">DUF229 domain-containing protein</fullName>
    </recommendedName>
</protein>
<dbReference type="PhylomeDB" id="B3MUQ4"/>
<evidence type="ECO:0000313" key="1">
    <source>
        <dbReference type="EMBL" id="EDV32969.1"/>
    </source>
</evidence>
<dbReference type="Pfam" id="PF02995">
    <property type="entry name" value="DUF229"/>
    <property type="match status" value="1"/>
</dbReference>
<dbReference type="Gene3D" id="3.40.720.10">
    <property type="entry name" value="Alkaline Phosphatase, subunit A"/>
    <property type="match status" value="1"/>
</dbReference>
<keyword evidence="2" id="KW-1185">Reference proteome</keyword>
<dbReference type="eggNOG" id="ENOG502QRYZ">
    <property type="taxonomic scope" value="Eukaryota"/>
</dbReference>
<dbReference type="FunFam" id="3.40.720.10:FF:000017">
    <property type="entry name" value="Predicted protein"/>
    <property type="match status" value="1"/>
</dbReference>
<dbReference type="KEGG" id="dan:6505333"/>
<organism evidence="1 2">
    <name type="scientific">Drosophila ananassae</name>
    <name type="common">Fruit fly</name>
    <dbReference type="NCBI Taxonomy" id="7217"/>
    <lineage>
        <taxon>Eukaryota</taxon>
        <taxon>Metazoa</taxon>
        <taxon>Ecdysozoa</taxon>
        <taxon>Arthropoda</taxon>
        <taxon>Hexapoda</taxon>
        <taxon>Insecta</taxon>
        <taxon>Pterygota</taxon>
        <taxon>Neoptera</taxon>
        <taxon>Endopterygota</taxon>
        <taxon>Diptera</taxon>
        <taxon>Brachycera</taxon>
        <taxon>Muscomorpha</taxon>
        <taxon>Ephydroidea</taxon>
        <taxon>Drosophilidae</taxon>
        <taxon>Drosophila</taxon>
        <taxon>Sophophora</taxon>
    </lineage>
</organism>
<dbReference type="PANTHER" id="PTHR10974:SF9">
    <property type="entry name" value="DUF229 DOMAIN CONTAINING PROTEIN-RELATED"/>
    <property type="match status" value="1"/>
</dbReference>
<proteinExistence type="predicted"/>
<gene>
    <name evidence="1" type="primary">Dana\GF22678</name>
    <name evidence="1" type="synonym">dana_GLEANR_665</name>
    <name evidence="1" type="ORF">GF22678</name>
</gene>
<sequence length="663" mass="77684">MESHLRATHPLYKVFAFCCFLGFLVYFTQRQSDYSDLELSEPTPLPRLFNENSKTQKYYVKTSKCVIPYVDPFTPEIMEFYKPQTLVTCTNDSDLISTEYSPKMQRYILRIDEEVAVDLLNNTDVEYNCFYREVEYGSEADTYDRLKAYKYFSDGYVVPIHVEGIVVECRTADEPSILLQKDAFTFVQHQPLPKDMKQKHAVRKPSVIMYGIDSLSRINLRRTMPKVFKFLQGVGWYEMQGYNKVADNSFPNIFAMLSGYSAETAKEQICDTDSKGCFDKMPMIWKYFKNASYLTGYAEDESNSNHFSYLKPGFQKKPVDYYFRPFLRALESKLDIYRIPEHDYMRYCLGRRIANRYIYDYGRMFTERFVHERPIWGMFWSNHFSHDDPFMPSAMQNKILGDLLDLKASGALEETIIIFFADHGVRYGRLTKLKEGFLEERLPMMFIYLPPWFRVTYPSYVRALEINQHRLCSNFDIHNTLKHIIEMGGTPDGPVLPKSFDCPTCQSLFHVLPEDRTCAQAAIDNHWCTCEPYIPIPDTDWTDQISRSVIDRMNEYFVAKNLTKLCSNLTLHYVIKTEIKTGLNVKWHDDRLPEVEKAVYRVKFKVIQNSADFQATVVYNNVTHISEVNVEKISRTNSYREDSTCIEDKLAKLYCICFSDLKS</sequence>
<dbReference type="HOGENOM" id="CLU_018076_2_0_1"/>
<dbReference type="SUPFAM" id="SSF53649">
    <property type="entry name" value="Alkaline phosphatase-like"/>
    <property type="match status" value="1"/>
</dbReference>
<dbReference type="GO" id="GO:0005615">
    <property type="term" value="C:extracellular space"/>
    <property type="evidence" value="ECO:0007669"/>
    <property type="project" value="TreeGrafter"/>
</dbReference>
<dbReference type="EMBL" id="CH902624">
    <property type="protein sequence ID" value="EDV32969.1"/>
    <property type="molecule type" value="Genomic_DNA"/>
</dbReference>
<dbReference type="PANTHER" id="PTHR10974">
    <property type="entry name" value="FI08016P-RELATED"/>
    <property type="match status" value="1"/>
</dbReference>
<dbReference type="InParanoid" id="B3MUQ4"/>
<dbReference type="OMA" id="SYDCPTC"/>
<dbReference type="STRING" id="7217.B3MUQ4"/>